<dbReference type="Gene3D" id="1.25.10.10">
    <property type="entry name" value="Leucine-rich Repeat Variant"/>
    <property type="match status" value="1"/>
</dbReference>
<accession>A0A0V1ME27</accession>
<dbReference type="InterPro" id="IPR001313">
    <property type="entry name" value="Pumilio_RNA-bd_rpt"/>
</dbReference>
<dbReference type="OrthoDB" id="668540at2759"/>
<evidence type="ECO:0000256" key="4">
    <source>
        <dbReference type="ARBA" id="ARBA00022782"/>
    </source>
</evidence>
<dbReference type="PANTHER" id="PTHR12537">
    <property type="entry name" value="RNA BINDING PROTEIN PUMILIO-RELATED"/>
    <property type="match status" value="1"/>
</dbReference>
<evidence type="ECO:0000313" key="9">
    <source>
        <dbReference type="EMBL" id="KRZ69746.1"/>
    </source>
</evidence>
<evidence type="ECO:0000256" key="1">
    <source>
        <dbReference type="ARBA" id="ARBA00004496"/>
    </source>
</evidence>
<dbReference type="InterPro" id="IPR033712">
    <property type="entry name" value="Pumilio_RNA-bd"/>
</dbReference>
<keyword evidence="3" id="KW-0677">Repeat</keyword>
<dbReference type="InterPro" id="IPR033133">
    <property type="entry name" value="PUM-HD"/>
</dbReference>
<keyword evidence="2" id="KW-0963">Cytoplasm</keyword>
<dbReference type="Pfam" id="PF00806">
    <property type="entry name" value="PUF"/>
    <property type="match status" value="8"/>
</dbReference>
<dbReference type="PROSITE" id="PS50302">
    <property type="entry name" value="PUM"/>
    <property type="match status" value="8"/>
</dbReference>
<sequence>MADQQWSKKRPWNTSTSEHVVSNPIMVQGMAAHHQGRGEVISPRSSESSGLCVKMVEKVLSSSPTVVNSKYDSKVKSIDNNELQIQNSLTNGVETKCDGNNVDGSDSMLPNSSLNDGGNCFSVSDSNTLDVISGYSYNDPLTSNGASMSNTFDGQGMLSDYNNLFNARTHNSSNLQMMQQYAAWQQMSYMNPYCMPGGADQFGQPLLYGQFMPQFYSYPNGWMYPTTPNLLQGQTNSQQQAAGGNLSSASATNLNQHHQHIPTYTSAEGDTSLPIGGGSHQQHQQHQQQQQQQQQHQQQQGLQSEKYFRTGNSTLKCADKLFPLGNFPPLIGPPSGPFFDHSGPMYMPNSKPLPTMRVIPPAPPVILNTAGNASGLEHRISSSPPPTTPFGTSPVTTNSFFSSSLLNFGHSSYQQQPQTVNGNCANSISSLTSALANMSFNQNAVGIQPRRDSFSQQPFSMKPSNTAAAAASAVPYYNSPTMSMFNMNQSGPPPGIWGSSSPSLFSMRASSNAATASLFNTALVQPNGSLFHSMQSQHARTKLARHVFQRDQCNSHRSRLLEDFRNNRFPTLQLRDVANHVVEFAQDQYGSRFIQQKLERANMQDRQMVFSEIIGSAQMLMTDVFGNYVIQKFFEFGTVEQKSELARVLRPNVLALALQMYGCRVIQKCLEAVDHEQQREIVKELEGNILKCVKDQNGNHVIQKIIETVDPKSLQFVIDAFKDQVFALSTHSYGCRVIQRILEHCMMEQKKPILEELHQHIKSLVCDQYGNYVIQHVLEHGQAEDKSRIIKEMREEILRYSQHKFASNVVEKCVCFATAEERNCLISEILNCNDTTDSGVGNSGVLVAMMKDQYANYVVQKLLDVADPSQRKRLMQNIRPHVPQLRRFTYGKHILSKLEKYFQKHNNPHTPQAAGDIAAMIILASCIVSTFAVSTAANCCNDPSIRFCFCISTCLMLLRSLTEFKLIES</sequence>
<evidence type="ECO:0000256" key="6">
    <source>
        <dbReference type="PROSITE-ProRule" id="PRU00317"/>
    </source>
</evidence>
<evidence type="ECO:0000256" key="2">
    <source>
        <dbReference type="ARBA" id="ARBA00022490"/>
    </source>
</evidence>
<feature type="region of interest" description="Disordered" evidence="7">
    <location>
        <begin position="1"/>
        <end position="20"/>
    </location>
</feature>
<evidence type="ECO:0000313" key="10">
    <source>
        <dbReference type="Proteomes" id="UP000054843"/>
    </source>
</evidence>
<dbReference type="Proteomes" id="UP000054843">
    <property type="component" value="Unassembled WGS sequence"/>
</dbReference>
<dbReference type="GO" id="GO:0003730">
    <property type="term" value="F:mRNA 3'-UTR binding"/>
    <property type="evidence" value="ECO:0007669"/>
    <property type="project" value="TreeGrafter"/>
</dbReference>
<dbReference type="GO" id="GO:0030154">
    <property type="term" value="P:cell differentiation"/>
    <property type="evidence" value="ECO:0007669"/>
    <property type="project" value="UniProtKB-KW"/>
</dbReference>
<gene>
    <name evidence="9" type="primary">PUM2</name>
    <name evidence="9" type="ORF">T10_2262</name>
</gene>
<dbReference type="SMART" id="SM00025">
    <property type="entry name" value="Pumilio"/>
    <property type="match status" value="8"/>
</dbReference>
<evidence type="ECO:0000256" key="5">
    <source>
        <dbReference type="ARBA" id="ARBA00022884"/>
    </source>
</evidence>
<dbReference type="GO" id="GO:0010608">
    <property type="term" value="P:post-transcriptional regulation of gene expression"/>
    <property type="evidence" value="ECO:0007669"/>
    <property type="project" value="TreeGrafter"/>
</dbReference>
<dbReference type="GO" id="GO:0005737">
    <property type="term" value="C:cytoplasm"/>
    <property type="evidence" value="ECO:0007669"/>
    <property type="project" value="UniProtKB-SubCell"/>
</dbReference>
<feature type="domain" description="PUM-HD" evidence="8">
    <location>
        <begin position="556"/>
        <end position="902"/>
    </location>
</feature>
<reference evidence="9 10" key="1">
    <citation type="submission" date="2015-01" db="EMBL/GenBank/DDBJ databases">
        <title>Evolution of Trichinella species and genotypes.</title>
        <authorList>
            <person name="Korhonen P.K."/>
            <person name="Edoardo P."/>
            <person name="Giuseppe L.R."/>
            <person name="Gasser R.B."/>
        </authorList>
    </citation>
    <scope>NUCLEOTIDE SEQUENCE [LARGE SCALE GENOMIC DNA]</scope>
    <source>
        <strain evidence="9">ISS1980</strain>
    </source>
</reference>
<evidence type="ECO:0000256" key="7">
    <source>
        <dbReference type="SAM" id="MobiDB-lite"/>
    </source>
</evidence>
<organism evidence="9 10">
    <name type="scientific">Trichinella papuae</name>
    <dbReference type="NCBI Taxonomy" id="268474"/>
    <lineage>
        <taxon>Eukaryota</taxon>
        <taxon>Metazoa</taxon>
        <taxon>Ecdysozoa</taxon>
        <taxon>Nematoda</taxon>
        <taxon>Enoplea</taxon>
        <taxon>Dorylaimia</taxon>
        <taxon>Trichinellida</taxon>
        <taxon>Trichinellidae</taxon>
        <taxon>Trichinella</taxon>
    </lineage>
</organism>
<feature type="repeat" description="Pumilio" evidence="6">
    <location>
        <begin position="684"/>
        <end position="719"/>
    </location>
</feature>
<feature type="repeat" description="Pumilio" evidence="6">
    <location>
        <begin position="720"/>
        <end position="755"/>
    </location>
</feature>
<name>A0A0V1ME27_9BILA</name>
<feature type="repeat" description="Pumilio" evidence="6">
    <location>
        <begin position="576"/>
        <end position="611"/>
    </location>
</feature>
<feature type="region of interest" description="Disordered" evidence="7">
    <location>
        <begin position="264"/>
        <end position="303"/>
    </location>
</feature>
<feature type="repeat" description="Pumilio" evidence="6">
    <location>
        <begin position="612"/>
        <end position="645"/>
    </location>
</feature>
<keyword evidence="5" id="KW-0694">RNA-binding</keyword>
<dbReference type="STRING" id="268474.A0A0V1ME27"/>
<feature type="region of interest" description="Disordered" evidence="7">
    <location>
        <begin position="229"/>
        <end position="250"/>
    </location>
</feature>
<keyword evidence="4" id="KW-0221">Differentiation</keyword>
<dbReference type="PANTHER" id="PTHR12537:SF12">
    <property type="entry name" value="MATERNAL PROTEIN PUMILIO"/>
    <property type="match status" value="1"/>
</dbReference>
<dbReference type="CDD" id="cd07920">
    <property type="entry name" value="Pumilio"/>
    <property type="match status" value="1"/>
</dbReference>
<feature type="repeat" description="Pumilio" evidence="6">
    <location>
        <begin position="792"/>
        <end position="827"/>
    </location>
</feature>
<dbReference type="SUPFAM" id="SSF48371">
    <property type="entry name" value="ARM repeat"/>
    <property type="match status" value="1"/>
</dbReference>
<dbReference type="EMBL" id="JYDO01000129">
    <property type="protein sequence ID" value="KRZ69746.1"/>
    <property type="molecule type" value="Genomic_DNA"/>
</dbReference>
<feature type="repeat" description="Pumilio" evidence="6">
    <location>
        <begin position="756"/>
        <end position="791"/>
    </location>
</feature>
<dbReference type="InterPro" id="IPR016024">
    <property type="entry name" value="ARM-type_fold"/>
</dbReference>
<proteinExistence type="predicted"/>
<dbReference type="GO" id="GO:0005634">
    <property type="term" value="C:nucleus"/>
    <property type="evidence" value="ECO:0007669"/>
    <property type="project" value="TreeGrafter"/>
</dbReference>
<evidence type="ECO:0000256" key="3">
    <source>
        <dbReference type="ARBA" id="ARBA00022737"/>
    </source>
</evidence>
<dbReference type="PROSITE" id="PS50303">
    <property type="entry name" value="PUM_HD"/>
    <property type="match status" value="1"/>
</dbReference>
<protein>
    <submittedName>
        <fullName evidence="9">Pumilio-like protein 2</fullName>
    </submittedName>
</protein>
<evidence type="ECO:0000259" key="8">
    <source>
        <dbReference type="PROSITE" id="PS50303"/>
    </source>
</evidence>
<dbReference type="AlphaFoldDB" id="A0A0V1ME27"/>
<dbReference type="InterPro" id="IPR011989">
    <property type="entry name" value="ARM-like"/>
</dbReference>
<keyword evidence="10" id="KW-1185">Reference proteome</keyword>
<feature type="repeat" description="Pumilio" evidence="6">
    <location>
        <begin position="839"/>
        <end position="876"/>
    </location>
</feature>
<comment type="subcellular location">
    <subcellularLocation>
        <location evidence="1">Cytoplasm</location>
    </subcellularLocation>
</comment>
<feature type="compositionally biased region" description="Low complexity" evidence="7">
    <location>
        <begin position="280"/>
        <end position="300"/>
    </location>
</feature>
<dbReference type="FunFam" id="1.25.10.10:FF:000004">
    <property type="entry name" value="Pumilio homolog 1 isoform 2"/>
    <property type="match status" value="1"/>
</dbReference>
<feature type="repeat" description="Pumilio" evidence="6">
    <location>
        <begin position="647"/>
        <end position="683"/>
    </location>
</feature>
<comment type="caution">
    <text evidence="9">The sequence shown here is derived from an EMBL/GenBank/DDBJ whole genome shotgun (WGS) entry which is preliminary data.</text>
</comment>